<name>A0A939JI94_9ACTN</name>
<proteinExistence type="predicted"/>
<evidence type="ECO:0000313" key="1">
    <source>
        <dbReference type="EMBL" id="MBO0515283.1"/>
    </source>
</evidence>
<accession>A0A939JI94</accession>
<reference evidence="1" key="1">
    <citation type="submission" date="2021-03" db="EMBL/GenBank/DDBJ databases">
        <title>Streptomyces poriferae sp. nov., a novel marine sponge-derived Actinobacteria species with anti-MRSA activity.</title>
        <authorList>
            <person name="Sandoval-Powers M."/>
            <person name="Kralova S."/>
            <person name="Nguyen G.-S."/>
            <person name="Fawwal D."/>
            <person name="Degnes K."/>
            <person name="Klinkenberg G."/>
            <person name="Sletta H."/>
            <person name="Wentzel A."/>
            <person name="Liles M.R."/>
        </authorList>
    </citation>
    <scope>NUCLEOTIDE SEQUENCE</scope>
    <source>
        <strain evidence="1">DSM 41794</strain>
    </source>
</reference>
<evidence type="ECO:0000313" key="2">
    <source>
        <dbReference type="Proteomes" id="UP000664167"/>
    </source>
</evidence>
<keyword evidence="2" id="KW-1185">Reference proteome</keyword>
<organism evidence="1 2">
    <name type="scientific">Streptomyces beijiangensis</name>
    <dbReference type="NCBI Taxonomy" id="163361"/>
    <lineage>
        <taxon>Bacteria</taxon>
        <taxon>Bacillati</taxon>
        <taxon>Actinomycetota</taxon>
        <taxon>Actinomycetes</taxon>
        <taxon>Kitasatosporales</taxon>
        <taxon>Streptomycetaceae</taxon>
        <taxon>Streptomyces</taxon>
    </lineage>
</organism>
<dbReference type="EMBL" id="JAFLRJ010000270">
    <property type="protein sequence ID" value="MBO0515283.1"/>
    <property type="molecule type" value="Genomic_DNA"/>
</dbReference>
<comment type="caution">
    <text evidence="1">The sequence shown here is derived from an EMBL/GenBank/DDBJ whole genome shotgun (WGS) entry which is preliminary data.</text>
</comment>
<gene>
    <name evidence="1" type="ORF">J0695_26335</name>
</gene>
<protein>
    <submittedName>
        <fullName evidence="1">Uncharacterized protein</fullName>
    </submittedName>
</protein>
<dbReference type="RefSeq" id="WP_206965964.1">
    <property type="nucleotide sequence ID" value="NZ_BAAAJJ010000001.1"/>
</dbReference>
<dbReference type="Proteomes" id="UP000664167">
    <property type="component" value="Unassembled WGS sequence"/>
</dbReference>
<sequence length="55" mass="5863">MPSASHQSGHARLDADSTNNQIRALVEANELSADVYEQLLIQWAAAAPADYIPAA</sequence>
<dbReference type="AlphaFoldDB" id="A0A939JI94"/>